<name>A0ABW9AHF2_9BURK</name>
<organism evidence="1 2">
    <name type="scientific">Paraburkholderia dipogonis</name>
    <dbReference type="NCBI Taxonomy" id="1211383"/>
    <lineage>
        <taxon>Bacteria</taxon>
        <taxon>Pseudomonadati</taxon>
        <taxon>Pseudomonadota</taxon>
        <taxon>Betaproteobacteria</taxon>
        <taxon>Burkholderiales</taxon>
        <taxon>Burkholderiaceae</taxon>
        <taxon>Paraburkholderia</taxon>
    </lineage>
</organism>
<comment type="caution">
    <text evidence="1">The sequence shown here is derived from an EMBL/GenBank/DDBJ whole genome shotgun (WGS) entry which is preliminary data.</text>
</comment>
<proteinExistence type="predicted"/>
<evidence type="ECO:0000313" key="1">
    <source>
        <dbReference type="EMBL" id="MFL9999548.1"/>
    </source>
</evidence>
<accession>A0ABW9AHF2</accession>
<dbReference type="EMBL" id="JAQQEZ010000001">
    <property type="protein sequence ID" value="MFL9999548.1"/>
    <property type="molecule type" value="Genomic_DNA"/>
</dbReference>
<dbReference type="Proteomes" id="UP001629230">
    <property type="component" value="Unassembled WGS sequence"/>
</dbReference>
<dbReference type="RefSeq" id="WP_132377807.1">
    <property type="nucleotide sequence ID" value="NZ_JAQQEZ010000001.1"/>
</dbReference>
<protein>
    <submittedName>
        <fullName evidence="1">Uncharacterized protein</fullName>
    </submittedName>
</protein>
<sequence length="112" mass="12325">MTPSNAAIYQSRASTPESLRALAGYLELALDEGESVVLMRVGTHVRSVYVGDPSGALEELTEHGVVAACQADEMLSLTRMGLNRITADDQQYRFMRSVRYIADRQAVVFTPM</sequence>
<keyword evidence="2" id="KW-1185">Reference proteome</keyword>
<gene>
    <name evidence="1" type="ORF">PQR57_00820</name>
</gene>
<reference evidence="1 2" key="1">
    <citation type="journal article" date="2024" name="Chem. Sci.">
        <title>Discovery of megapolipeptins by genome mining of a Burkholderiales bacteria collection.</title>
        <authorList>
            <person name="Paulo B.S."/>
            <person name="Recchia M.J.J."/>
            <person name="Lee S."/>
            <person name="Fergusson C.H."/>
            <person name="Romanowski S.B."/>
            <person name="Hernandez A."/>
            <person name="Krull N."/>
            <person name="Liu D.Y."/>
            <person name="Cavanagh H."/>
            <person name="Bos A."/>
            <person name="Gray C.A."/>
            <person name="Murphy B.T."/>
            <person name="Linington R.G."/>
            <person name="Eustaquio A.S."/>
        </authorList>
    </citation>
    <scope>NUCLEOTIDE SEQUENCE [LARGE SCALE GENOMIC DNA]</scope>
    <source>
        <strain evidence="1 2">RL17-350-BIC-A</strain>
    </source>
</reference>
<evidence type="ECO:0000313" key="2">
    <source>
        <dbReference type="Proteomes" id="UP001629230"/>
    </source>
</evidence>